<proteinExistence type="inferred from homology"/>
<dbReference type="KEGG" id="ccot:CCAX7_35380"/>
<evidence type="ECO:0000256" key="7">
    <source>
        <dbReference type="ARBA" id="ARBA00023004"/>
    </source>
</evidence>
<keyword evidence="3" id="KW-0349">Heme</keyword>
<comment type="cofactor">
    <cofactor evidence="1">
        <name>heme b</name>
        <dbReference type="ChEBI" id="CHEBI:60344"/>
    </cofactor>
</comment>
<dbReference type="GO" id="GO:0046872">
    <property type="term" value="F:metal ion binding"/>
    <property type="evidence" value="ECO:0007669"/>
    <property type="project" value="UniProtKB-KW"/>
</dbReference>
<dbReference type="GO" id="GO:0004601">
    <property type="term" value="F:peroxidase activity"/>
    <property type="evidence" value="ECO:0007669"/>
    <property type="project" value="UniProtKB-KW"/>
</dbReference>
<evidence type="ECO:0000256" key="2">
    <source>
        <dbReference type="ARBA" id="ARBA00022559"/>
    </source>
</evidence>
<dbReference type="PANTHER" id="PTHR30521">
    <property type="entry name" value="DEFERROCHELATASE/PEROXIDASE"/>
    <property type="match status" value="1"/>
</dbReference>
<dbReference type="PANTHER" id="PTHR30521:SF4">
    <property type="entry name" value="DEFERROCHELATASE"/>
    <property type="match status" value="1"/>
</dbReference>
<dbReference type="NCBIfam" id="TIGR01413">
    <property type="entry name" value="Dyp_perox_fam"/>
    <property type="match status" value="1"/>
</dbReference>
<dbReference type="InterPro" id="IPR006314">
    <property type="entry name" value="Dyp_peroxidase"/>
</dbReference>
<dbReference type="EMBL" id="AP025739">
    <property type="protein sequence ID" value="BDI31487.1"/>
    <property type="molecule type" value="Genomic_DNA"/>
</dbReference>
<dbReference type="Pfam" id="PF21105">
    <property type="entry name" value="DyP_N"/>
    <property type="match status" value="1"/>
</dbReference>
<keyword evidence="4" id="KW-0479">Metal-binding</keyword>
<name>A0A402CY61_9BACT</name>
<dbReference type="Proteomes" id="UP000287394">
    <property type="component" value="Chromosome"/>
</dbReference>
<dbReference type="PROSITE" id="PS51404">
    <property type="entry name" value="DYP_PEROXIDASE"/>
    <property type="match status" value="1"/>
</dbReference>
<feature type="region of interest" description="Disordered" evidence="9">
    <location>
        <begin position="1"/>
        <end position="20"/>
    </location>
</feature>
<dbReference type="InterPro" id="IPR011008">
    <property type="entry name" value="Dimeric_a/b-barrel"/>
</dbReference>
<gene>
    <name evidence="10" type="ORF">CCAX7_35380</name>
</gene>
<protein>
    <submittedName>
        <fullName evidence="10">Peroxidase</fullName>
    </submittedName>
</protein>
<evidence type="ECO:0000256" key="3">
    <source>
        <dbReference type="ARBA" id="ARBA00022617"/>
    </source>
</evidence>
<evidence type="ECO:0000256" key="5">
    <source>
        <dbReference type="ARBA" id="ARBA00022729"/>
    </source>
</evidence>
<dbReference type="AlphaFoldDB" id="A0A402CY61"/>
<dbReference type="GO" id="GO:0005829">
    <property type="term" value="C:cytosol"/>
    <property type="evidence" value="ECO:0007669"/>
    <property type="project" value="TreeGrafter"/>
</dbReference>
<keyword evidence="5" id="KW-0732">Signal</keyword>
<keyword evidence="7" id="KW-0408">Iron</keyword>
<keyword evidence="6" id="KW-0560">Oxidoreductase</keyword>
<feature type="compositionally biased region" description="Low complexity" evidence="9">
    <location>
        <begin position="1"/>
        <end position="11"/>
    </location>
</feature>
<evidence type="ECO:0000256" key="8">
    <source>
        <dbReference type="ARBA" id="ARBA00025737"/>
    </source>
</evidence>
<dbReference type="SUPFAM" id="SSF54909">
    <property type="entry name" value="Dimeric alpha+beta barrel"/>
    <property type="match status" value="1"/>
</dbReference>
<feature type="region of interest" description="Disordered" evidence="9">
    <location>
        <begin position="261"/>
        <end position="284"/>
    </location>
</feature>
<dbReference type="InterPro" id="IPR048328">
    <property type="entry name" value="Dyp_perox_C"/>
</dbReference>
<evidence type="ECO:0000256" key="6">
    <source>
        <dbReference type="ARBA" id="ARBA00023002"/>
    </source>
</evidence>
<sequence length="612" mass="65696">MPNLTAPARETPAPEPLVGLPNIPSHTAILPDEVASQPLEVDEIQGNILGGFNKDFQTFLFLEITDATNFQQWLASQLPYVATTAEVIAFNRLFKSIRHRRGHESIAVRSTWMNIAFTFQALSALEDVVPGLLDTDFKDQAFVEGLAERSHRLGDAPGSPDGWFVGGERAQPLVIVQIASDTREDLATEVNRIEDSIYAGHVADGKCLGSGARITFKQNGANLPGNLSGHEHFGFLDGISQPGIRGLLSSDPRDVLTLRQNPAKRDQPSQNGQPGTPAQGKPGQDLLWSGEFVFGYPKQNSQPNADWDGPNPIPGPIAEAGPTWAKNGSFLVFRRLRQDVGGFHAFLKTTATNNNVLNPTTGSAPALVGSRLVGRWASGAPVLREPDQDNSTLGNDDCANNNFEFGGATANIPAPPSDPFSCTDEFAPPSPGDTAGQVCPFSAHIRKVYPRDDTPLQTGGYGAVAGATPPGCPANATLNEPDTQTHRLLRRGIPYGDISASTPTSPVDDNVDRGLLFFAYQTSIERQFEFVTRCWANNPDFKEPGAGVDPIIGQVNNADGTRTRHFQTVIPDANGTPQSVALTTEKDWVLPTGGGYFFSPSLSALRMLSGQV</sequence>
<dbReference type="InterPro" id="IPR049509">
    <property type="entry name" value="DyP_N"/>
</dbReference>
<dbReference type="RefSeq" id="WP_119322233.1">
    <property type="nucleotide sequence ID" value="NZ_AP025739.1"/>
</dbReference>
<keyword evidence="11" id="KW-1185">Reference proteome</keyword>
<dbReference type="OrthoDB" id="9781066at2"/>
<accession>A0A402CY61</accession>
<dbReference type="GO" id="GO:0020037">
    <property type="term" value="F:heme binding"/>
    <property type="evidence" value="ECO:0007669"/>
    <property type="project" value="InterPro"/>
</dbReference>
<dbReference type="Pfam" id="PF20628">
    <property type="entry name" value="Dyp_perox_C"/>
    <property type="match status" value="1"/>
</dbReference>
<evidence type="ECO:0000313" key="10">
    <source>
        <dbReference type="EMBL" id="BDI31487.1"/>
    </source>
</evidence>
<reference evidence="10 11" key="1">
    <citation type="journal article" date="2019" name="Int. J. Syst. Evol. Microbiol.">
        <title>Capsulimonas corticalis gen. nov., sp. nov., an aerobic capsulated bacterium, of a novel bacterial order, Capsulimonadales ord. nov., of the class Armatimonadia of the phylum Armatimonadetes.</title>
        <authorList>
            <person name="Li J."/>
            <person name="Kudo C."/>
            <person name="Tonouchi A."/>
        </authorList>
    </citation>
    <scope>NUCLEOTIDE SEQUENCE [LARGE SCALE GENOMIC DNA]</scope>
    <source>
        <strain evidence="10 11">AX-7</strain>
    </source>
</reference>
<evidence type="ECO:0000256" key="9">
    <source>
        <dbReference type="SAM" id="MobiDB-lite"/>
    </source>
</evidence>
<evidence type="ECO:0000313" key="11">
    <source>
        <dbReference type="Proteomes" id="UP000287394"/>
    </source>
</evidence>
<evidence type="ECO:0000256" key="1">
    <source>
        <dbReference type="ARBA" id="ARBA00001970"/>
    </source>
</evidence>
<evidence type="ECO:0000256" key="4">
    <source>
        <dbReference type="ARBA" id="ARBA00022723"/>
    </source>
</evidence>
<comment type="similarity">
    <text evidence="8">Belongs to the DyP-type peroxidase family.</text>
</comment>
<keyword evidence="2 10" id="KW-0575">Peroxidase</keyword>
<organism evidence="10 11">
    <name type="scientific">Capsulimonas corticalis</name>
    <dbReference type="NCBI Taxonomy" id="2219043"/>
    <lineage>
        <taxon>Bacteria</taxon>
        <taxon>Bacillati</taxon>
        <taxon>Armatimonadota</taxon>
        <taxon>Armatimonadia</taxon>
        <taxon>Capsulimonadales</taxon>
        <taxon>Capsulimonadaceae</taxon>
        <taxon>Capsulimonas</taxon>
    </lineage>
</organism>